<dbReference type="PANTHER" id="PTHR38436">
    <property type="entry name" value="POLYKETIDE CYCLASE SNOAL-LIKE DOMAIN"/>
    <property type="match status" value="1"/>
</dbReference>
<keyword evidence="2" id="KW-1185">Reference proteome</keyword>
<protein>
    <submittedName>
        <fullName evidence="1">Nuclear transport factor 2 family protein</fullName>
    </submittedName>
</protein>
<dbReference type="Proteomes" id="UP001500604">
    <property type="component" value="Unassembled WGS sequence"/>
</dbReference>
<name>A0ABP8V6I3_9GAMM</name>
<evidence type="ECO:0000313" key="1">
    <source>
        <dbReference type="EMBL" id="GAA4651594.1"/>
    </source>
</evidence>
<accession>A0ABP8V6I3</accession>
<dbReference type="Pfam" id="PF07366">
    <property type="entry name" value="SnoaL"/>
    <property type="match status" value="1"/>
</dbReference>
<dbReference type="PANTHER" id="PTHR38436:SF1">
    <property type="entry name" value="ESTER CYCLASE"/>
    <property type="match status" value="1"/>
</dbReference>
<proteinExistence type="predicted"/>
<reference evidence="2" key="1">
    <citation type="journal article" date="2019" name="Int. J. Syst. Evol. Microbiol.">
        <title>The Global Catalogue of Microorganisms (GCM) 10K type strain sequencing project: providing services to taxonomists for standard genome sequencing and annotation.</title>
        <authorList>
            <consortium name="The Broad Institute Genomics Platform"/>
            <consortium name="The Broad Institute Genome Sequencing Center for Infectious Disease"/>
            <person name="Wu L."/>
            <person name="Ma J."/>
        </authorList>
    </citation>
    <scope>NUCLEOTIDE SEQUENCE [LARGE SCALE GENOMIC DNA]</scope>
    <source>
        <strain evidence="2">JCM 17805</strain>
    </source>
</reference>
<evidence type="ECO:0000313" key="2">
    <source>
        <dbReference type="Proteomes" id="UP001500604"/>
    </source>
</evidence>
<gene>
    <name evidence="1" type="ORF">GCM10023116_38780</name>
</gene>
<sequence>MNSKLFVSVEQERLAGEQLVRRHIEWSWNRGKERLLTHCHTRDFFYFNSLIGRKTDFQGFSQTIQLVRHYMPDLEVLTDDIIVDHNKLATTSTFYGTLKKPLPGVEPSDRVITLSAISVWYMQSGRIRSLTTLFNMEELLEQTGLTTLKSQLAPVLSAVS</sequence>
<organism evidence="1 2">
    <name type="scientific">Kistimonas scapharcae</name>
    <dbReference type="NCBI Taxonomy" id="1036133"/>
    <lineage>
        <taxon>Bacteria</taxon>
        <taxon>Pseudomonadati</taxon>
        <taxon>Pseudomonadota</taxon>
        <taxon>Gammaproteobacteria</taxon>
        <taxon>Oceanospirillales</taxon>
        <taxon>Endozoicomonadaceae</taxon>
        <taxon>Kistimonas</taxon>
    </lineage>
</organism>
<dbReference type="InterPro" id="IPR032710">
    <property type="entry name" value="NTF2-like_dom_sf"/>
</dbReference>
<dbReference type="EMBL" id="BAABFL010000457">
    <property type="protein sequence ID" value="GAA4651594.1"/>
    <property type="molecule type" value="Genomic_DNA"/>
</dbReference>
<comment type="caution">
    <text evidence="1">The sequence shown here is derived from an EMBL/GenBank/DDBJ whole genome shotgun (WGS) entry which is preliminary data.</text>
</comment>
<dbReference type="SUPFAM" id="SSF54427">
    <property type="entry name" value="NTF2-like"/>
    <property type="match status" value="1"/>
</dbReference>
<dbReference type="InterPro" id="IPR009959">
    <property type="entry name" value="Cyclase_SnoaL-like"/>
</dbReference>
<dbReference type="RefSeq" id="WP_345198000.1">
    <property type="nucleotide sequence ID" value="NZ_BAABFL010000457.1"/>
</dbReference>
<dbReference type="Gene3D" id="3.10.450.50">
    <property type="match status" value="1"/>
</dbReference>